<dbReference type="SMART" id="SM00382">
    <property type="entry name" value="AAA"/>
    <property type="match status" value="2"/>
</dbReference>
<dbReference type="InterPro" id="IPR050168">
    <property type="entry name" value="AAA_ATPase_domain"/>
</dbReference>
<name>A0ABX1RSR8_9PSEU</name>
<dbReference type="InterPro" id="IPR004201">
    <property type="entry name" value="Cdc48_dom2"/>
</dbReference>
<dbReference type="Gene3D" id="3.40.50.300">
    <property type="entry name" value="P-loop containing nucleotide triphosphate hydrolases"/>
    <property type="match status" value="2"/>
</dbReference>
<dbReference type="PROSITE" id="PS00674">
    <property type="entry name" value="AAA"/>
    <property type="match status" value="1"/>
</dbReference>
<comment type="similarity">
    <text evidence="3">Belongs to the AAA ATPase family.</text>
</comment>
<evidence type="ECO:0000256" key="3">
    <source>
        <dbReference type="RuleBase" id="RU003651"/>
    </source>
</evidence>
<keyword evidence="2 3" id="KW-0067">ATP-binding</keyword>
<feature type="domain" description="CDC48" evidence="5">
    <location>
        <begin position="106"/>
        <end position="190"/>
    </location>
</feature>
<dbReference type="InterPro" id="IPR003593">
    <property type="entry name" value="AAA+_ATPase"/>
</dbReference>
<dbReference type="Pfam" id="PF17862">
    <property type="entry name" value="AAA_lid_3"/>
    <property type="match status" value="2"/>
</dbReference>
<dbReference type="InterPro" id="IPR027417">
    <property type="entry name" value="P-loop_NTPase"/>
</dbReference>
<dbReference type="CDD" id="cd19511">
    <property type="entry name" value="RecA-like_CDC48_r2-like"/>
    <property type="match status" value="1"/>
</dbReference>
<dbReference type="Gene3D" id="2.40.40.20">
    <property type="match status" value="1"/>
</dbReference>
<dbReference type="InterPro" id="IPR003338">
    <property type="entry name" value="CDC4_N-term_subdom"/>
</dbReference>
<evidence type="ECO:0000256" key="1">
    <source>
        <dbReference type="ARBA" id="ARBA00022741"/>
    </source>
</evidence>
<evidence type="ECO:0000259" key="6">
    <source>
        <dbReference type="SMART" id="SM01073"/>
    </source>
</evidence>
<dbReference type="InterPro" id="IPR003959">
    <property type="entry name" value="ATPase_AAA_core"/>
</dbReference>
<evidence type="ECO:0000313" key="8">
    <source>
        <dbReference type="Proteomes" id="UP001296706"/>
    </source>
</evidence>
<dbReference type="InterPro" id="IPR003960">
    <property type="entry name" value="ATPase_AAA_CS"/>
</dbReference>
<evidence type="ECO:0000256" key="2">
    <source>
        <dbReference type="ARBA" id="ARBA00022840"/>
    </source>
</evidence>
<feature type="domain" description="AAA+ ATPase" evidence="4">
    <location>
        <begin position="276"/>
        <end position="410"/>
    </location>
</feature>
<gene>
    <name evidence="7" type="ORF">HF577_36970</name>
</gene>
<dbReference type="Pfam" id="PF00004">
    <property type="entry name" value="AAA"/>
    <property type="match status" value="2"/>
</dbReference>
<dbReference type="Gene3D" id="1.10.8.60">
    <property type="match status" value="2"/>
</dbReference>
<sequence length="764" mass="77678">MPAPSITLVARLAASAADARRGVVRLHPEVIDALGLRSWDAVTLTGARVTTALVAPAVGPAGQATLDDVTLSNTGLSDGAAVVVAPALVEPARRVLLTGSRLARAALTPETVRLALLGKVVTGGDAVSLLPQDVEPAPGLDVHTARTRVAGALGSAWTTELLTVATVEPAGAVAVLPSTVVGWEGGPVTGVPVDGAGPSVGASGAGPARIVPGAPAAPATPGARAVVEQVVVEQVGEPAVAVEDLVGNTDAARRLVEWLELTLDRPELLTRLGGSARLGVLLVGPEGVGKLTLARSTAAAVGASCVELAAPGVAAIEAGAASQRVHEVVGAARAAARAGTRTVLVVTDIDALLPAASPPPLATIVLDALREAVGTPGLALVATTASPESVDPRLRAPDLVDRELGLALPDLRTRTELLRRLLATVPLADDVDLKAVAERAPGFVAADLVAARREAAVQAALRHTGEGEPRICQEDLLDAVGSVRPISMSSSDTLQTGGISLDQVGDMVEVKQALTEAVLWPLQYPDSFARLGVAAPRGVLVYGPPGGGKTFLLRALAGTGQLNVFAVKGAELLDKYVGESERAVRELFRKAADAAPALVFLDEVDALAPRRGQSSDSGVADRVVAALLTELDGAEPLRDVIVVGATNRPELIDPALLRPGRLERLVYVPPPDAAARAEILRASGRNIPLADDVDLDALGADLDGYSAADCAAVLREAALAAMRESLDAAVVTGAHIAAARAAVPPSLDPVQVAALAAYAERRVS</sequence>
<dbReference type="InterPro" id="IPR041569">
    <property type="entry name" value="AAA_lid_3"/>
</dbReference>
<dbReference type="SUPFAM" id="SSF50692">
    <property type="entry name" value="ADC-like"/>
    <property type="match status" value="1"/>
</dbReference>
<comment type="caution">
    <text evidence="7">The sequence shown here is derived from an EMBL/GenBank/DDBJ whole genome shotgun (WGS) entry which is preliminary data.</text>
</comment>
<keyword evidence="1 3" id="KW-0547">Nucleotide-binding</keyword>
<dbReference type="RefSeq" id="WP_169400647.1">
    <property type="nucleotide sequence ID" value="NZ_BAAAJH010000007.1"/>
</dbReference>
<proteinExistence type="inferred from homology"/>
<dbReference type="SUPFAM" id="SSF52540">
    <property type="entry name" value="P-loop containing nucleoside triphosphate hydrolases"/>
    <property type="match status" value="2"/>
</dbReference>
<accession>A0ABX1RSR8</accession>
<evidence type="ECO:0000313" key="7">
    <source>
        <dbReference type="EMBL" id="NMH82664.1"/>
    </source>
</evidence>
<reference evidence="7 8" key="1">
    <citation type="submission" date="2020-04" db="EMBL/GenBank/DDBJ databases">
        <authorList>
            <person name="Klaysubun C."/>
            <person name="Duangmal K."/>
            <person name="Lipun K."/>
        </authorList>
    </citation>
    <scope>NUCLEOTIDE SEQUENCE [LARGE SCALE GENOMIC DNA]</scope>
    <source>
        <strain evidence="7 8">JCM 11839</strain>
    </source>
</reference>
<dbReference type="EMBL" id="JAAXKY010000281">
    <property type="protein sequence ID" value="NMH82664.1"/>
    <property type="molecule type" value="Genomic_DNA"/>
</dbReference>
<evidence type="ECO:0000259" key="5">
    <source>
        <dbReference type="SMART" id="SM01072"/>
    </source>
</evidence>
<dbReference type="SMART" id="SM01072">
    <property type="entry name" value="CDC48_2"/>
    <property type="match status" value="1"/>
</dbReference>
<keyword evidence="8" id="KW-1185">Reference proteome</keyword>
<protein>
    <submittedName>
        <fullName evidence="7">AAA family ATPase</fullName>
    </submittedName>
</protein>
<evidence type="ECO:0000259" key="4">
    <source>
        <dbReference type="SMART" id="SM00382"/>
    </source>
</evidence>
<feature type="domain" description="AAA+ ATPase" evidence="4">
    <location>
        <begin position="535"/>
        <end position="672"/>
    </location>
</feature>
<dbReference type="InterPro" id="IPR009010">
    <property type="entry name" value="Asp_de-COase-like_dom_sf"/>
</dbReference>
<dbReference type="SMART" id="SM01073">
    <property type="entry name" value="CDC48_N"/>
    <property type="match status" value="1"/>
</dbReference>
<dbReference type="PANTHER" id="PTHR23077">
    <property type="entry name" value="AAA-FAMILY ATPASE"/>
    <property type="match status" value="1"/>
</dbReference>
<organism evidence="7 8">
    <name type="scientific">Pseudonocardia xinjiangensis</name>
    <dbReference type="NCBI Taxonomy" id="75289"/>
    <lineage>
        <taxon>Bacteria</taxon>
        <taxon>Bacillati</taxon>
        <taxon>Actinomycetota</taxon>
        <taxon>Actinomycetes</taxon>
        <taxon>Pseudonocardiales</taxon>
        <taxon>Pseudonocardiaceae</taxon>
        <taxon>Pseudonocardia</taxon>
    </lineage>
</organism>
<dbReference type="Pfam" id="PF02359">
    <property type="entry name" value="CDC48_N"/>
    <property type="match status" value="1"/>
</dbReference>
<feature type="domain" description="CDC48 N-terminal subdomain" evidence="6">
    <location>
        <begin position="7"/>
        <end position="89"/>
    </location>
</feature>
<dbReference type="Proteomes" id="UP001296706">
    <property type="component" value="Unassembled WGS sequence"/>
</dbReference>
<dbReference type="PANTHER" id="PTHR23077:SF171">
    <property type="entry name" value="NUCLEAR VALOSIN-CONTAINING PROTEIN-LIKE"/>
    <property type="match status" value="1"/>
</dbReference>